<feature type="signal peptide" evidence="2">
    <location>
        <begin position="1"/>
        <end position="15"/>
    </location>
</feature>
<feature type="chain" id="PRO_5038704970" description="DUF4232 domain-containing protein" evidence="2">
    <location>
        <begin position="16"/>
        <end position="214"/>
    </location>
</feature>
<evidence type="ECO:0000256" key="1">
    <source>
        <dbReference type="SAM" id="MobiDB-lite"/>
    </source>
</evidence>
<feature type="region of interest" description="Disordered" evidence="1">
    <location>
        <begin position="20"/>
        <end position="69"/>
    </location>
</feature>
<accession>A0A0D4C409</accession>
<dbReference type="STRING" id="1618207.UM93_12715"/>
<organism evidence="4 5">
    <name type="scientific">Psychromicrobium lacuslunae</name>
    <dbReference type="NCBI Taxonomy" id="1618207"/>
    <lineage>
        <taxon>Bacteria</taxon>
        <taxon>Bacillati</taxon>
        <taxon>Actinomycetota</taxon>
        <taxon>Actinomycetes</taxon>
        <taxon>Micrococcales</taxon>
        <taxon>Micrococcaceae</taxon>
        <taxon>Psychromicrobium</taxon>
    </lineage>
</organism>
<name>A0A0D4C409_9MICC</name>
<feature type="domain" description="DUF4232" evidence="3">
    <location>
        <begin position="74"/>
        <end position="193"/>
    </location>
</feature>
<keyword evidence="5" id="KW-1185">Reference proteome</keyword>
<dbReference type="AlphaFoldDB" id="A0A0D4C409"/>
<dbReference type="HOGENOM" id="CLU_079632_3_0_11"/>
<sequence>MTTLGTVFVAAVVLAACTPAGNNQPSASPSDSSTASDSPSSPSTAPSSTPSGSATASTTGKPSNTSSNASPALCTAAMLSGSIAEGGGGAAGSVYMNLVVKNKTAQPCSINGYPGVSLVGKGNGTQLGAAADRDPNQPSTGAVLLAAGASAAAQLLYTRAENYGASCTLVKADGFRVYPPSATDALYIPNSLNPINACNEKSVVLLHIGAFHQA</sequence>
<evidence type="ECO:0000259" key="3">
    <source>
        <dbReference type="Pfam" id="PF14016"/>
    </source>
</evidence>
<dbReference type="PATRIC" id="fig|1618207.4.peg.2577"/>
<reference evidence="4 5" key="1">
    <citation type="journal article" date="2015" name="Genome Announc.">
        <title>Complete Genome Sequencing of Protease-Producing Novel Arthrobacter sp. Strain IHBB 11108 Using PacBio Single-Molecule Real-Time Sequencing Technology.</title>
        <authorList>
            <person name="Kiran S."/>
            <person name="Swarnkar M.K."/>
            <person name="Pal M."/>
            <person name="Thakur R."/>
            <person name="Tewari R."/>
            <person name="Singh A.K."/>
            <person name="Gulati A."/>
        </authorList>
    </citation>
    <scope>NUCLEOTIDE SEQUENCE [LARGE SCALE GENOMIC DNA]</scope>
    <source>
        <strain evidence="4 5">IHBB 11108</strain>
    </source>
</reference>
<gene>
    <name evidence="4" type="ORF">UM93_12715</name>
</gene>
<evidence type="ECO:0000256" key="2">
    <source>
        <dbReference type="SAM" id="SignalP"/>
    </source>
</evidence>
<dbReference type="InterPro" id="IPR025326">
    <property type="entry name" value="DUF4232"/>
</dbReference>
<evidence type="ECO:0000313" key="4">
    <source>
        <dbReference type="EMBL" id="AJT43116.1"/>
    </source>
</evidence>
<keyword evidence="2" id="KW-0732">Signal</keyword>
<evidence type="ECO:0000313" key="5">
    <source>
        <dbReference type="Proteomes" id="UP000061839"/>
    </source>
</evidence>
<dbReference type="EMBL" id="CP011005">
    <property type="protein sequence ID" value="AJT43116.1"/>
    <property type="molecule type" value="Genomic_DNA"/>
</dbReference>
<protein>
    <recommendedName>
        <fullName evidence="3">DUF4232 domain-containing protein</fullName>
    </recommendedName>
</protein>
<dbReference type="KEGG" id="ari:UM93_12715"/>
<proteinExistence type="predicted"/>
<dbReference type="Proteomes" id="UP000061839">
    <property type="component" value="Chromosome"/>
</dbReference>
<feature type="compositionally biased region" description="Low complexity" evidence="1">
    <location>
        <begin position="25"/>
        <end position="60"/>
    </location>
</feature>
<dbReference type="Pfam" id="PF14016">
    <property type="entry name" value="DUF4232"/>
    <property type="match status" value="1"/>
</dbReference>